<keyword evidence="3" id="KW-1185">Reference proteome</keyword>
<reference evidence="3" key="1">
    <citation type="submission" date="2016-06" db="EMBL/GenBank/DDBJ databases">
        <title>Parallel loss of symbiosis genes in relatives of nitrogen-fixing non-legume Parasponia.</title>
        <authorList>
            <person name="Van Velzen R."/>
            <person name="Holmer R."/>
            <person name="Bu F."/>
            <person name="Rutten L."/>
            <person name="Van Zeijl A."/>
            <person name="Liu W."/>
            <person name="Santuari L."/>
            <person name="Cao Q."/>
            <person name="Sharma T."/>
            <person name="Shen D."/>
            <person name="Roswanjaya Y."/>
            <person name="Wardhani T."/>
            <person name="Kalhor M.S."/>
            <person name="Jansen J."/>
            <person name="Van den Hoogen J."/>
            <person name="Gungor B."/>
            <person name="Hartog M."/>
            <person name="Hontelez J."/>
            <person name="Verver J."/>
            <person name="Yang W.-C."/>
            <person name="Schijlen E."/>
            <person name="Repin R."/>
            <person name="Schilthuizen M."/>
            <person name="Schranz E."/>
            <person name="Heidstra R."/>
            <person name="Miyata K."/>
            <person name="Fedorova E."/>
            <person name="Kohlen W."/>
            <person name="Bisseling T."/>
            <person name="Smit S."/>
            <person name="Geurts R."/>
        </authorList>
    </citation>
    <scope>NUCLEOTIDE SEQUENCE [LARGE SCALE GENOMIC DNA]</scope>
    <source>
        <strain evidence="3">cv. RG33-2</strain>
    </source>
</reference>
<dbReference type="EMBL" id="JXTC01000408">
    <property type="protein sequence ID" value="PON56466.1"/>
    <property type="molecule type" value="Genomic_DNA"/>
</dbReference>
<dbReference type="InParanoid" id="A0A2P5C5X4"/>
<dbReference type="Proteomes" id="UP000237000">
    <property type="component" value="Unassembled WGS sequence"/>
</dbReference>
<sequence>MILNHPSIRPEESPSPDRSEHLRPDLAIKRSSLGAKSL</sequence>
<feature type="region of interest" description="Disordered" evidence="1">
    <location>
        <begin position="1"/>
        <end position="38"/>
    </location>
</feature>
<dbReference type="AlphaFoldDB" id="A0A2P5C5X4"/>
<comment type="caution">
    <text evidence="2">The sequence shown here is derived from an EMBL/GenBank/DDBJ whole genome shotgun (WGS) entry which is preliminary data.</text>
</comment>
<evidence type="ECO:0000313" key="3">
    <source>
        <dbReference type="Proteomes" id="UP000237000"/>
    </source>
</evidence>
<organism evidence="2 3">
    <name type="scientific">Trema orientale</name>
    <name type="common">Charcoal tree</name>
    <name type="synonym">Celtis orientalis</name>
    <dbReference type="NCBI Taxonomy" id="63057"/>
    <lineage>
        <taxon>Eukaryota</taxon>
        <taxon>Viridiplantae</taxon>
        <taxon>Streptophyta</taxon>
        <taxon>Embryophyta</taxon>
        <taxon>Tracheophyta</taxon>
        <taxon>Spermatophyta</taxon>
        <taxon>Magnoliopsida</taxon>
        <taxon>eudicotyledons</taxon>
        <taxon>Gunneridae</taxon>
        <taxon>Pentapetalae</taxon>
        <taxon>rosids</taxon>
        <taxon>fabids</taxon>
        <taxon>Rosales</taxon>
        <taxon>Cannabaceae</taxon>
        <taxon>Trema</taxon>
    </lineage>
</organism>
<name>A0A2P5C5X4_TREOI</name>
<accession>A0A2P5C5X4</accession>
<gene>
    <name evidence="2" type="ORF">TorRG33x02_296170</name>
</gene>
<proteinExistence type="predicted"/>
<protein>
    <submittedName>
        <fullName evidence="2">Uncharacterized protein</fullName>
    </submittedName>
</protein>
<evidence type="ECO:0000256" key="1">
    <source>
        <dbReference type="SAM" id="MobiDB-lite"/>
    </source>
</evidence>
<evidence type="ECO:0000313" key="2">
    <source>
        <dbReference type="EMBL" id="PON56466.1"/>
    </source>
</evidence>
<feature type="compositionally biased region" description="Basic and acidic residues" evidence="1">
    <location>
        <begin position="8"/>
        <end position="28"/>
    </location>
</feature>